<evidence type="ECO:0000256" key="2">
    <source>
        <dbReference type="RuleBase" id="RU003796"/>
    </source>
</evidence>
<dbReference type="GO" id="GO:0005634">
    <property type="term" value="C:nucleus"/>
    <property type="evidence" value="ECO:0007669"/>
    <property type="project" value="UniProtKB-SubCell"/>
</dbReference>
<dbReference type="InterPro" id="IPR036390">
    <property type="entry name" value="WH_DNA-bd_sf"/>
</dbReference>
<proteinExistence type="inferred from homology"/>
<keyword evidence="1" id="KW-0131">Cell cycle</keyword>
<feature type="domain" description="E2F/DP family winged-helix DNA-binding" evidence="3">
    <location>
        <begin position="95"/>
        <end position="116"/>
    </location>
</feature>
<reference evidence="4 5" key="1">
    <citation type="submission" date="2022-03" db="EMBL/GenBank/DDBJ databases">
        <authorList>
            <person name="Macdonald S."/>
            <person name="Ahmed S."/>
            <person name="Newling K."/>
        </authorList>
    </citation>
    <scope>NUCLEOTIDE SEQUENCE [LARGE SCALE GENOMIC DNA]</scope>
</reference>
<evidence type="ECO:0000259" key="3">
    <source>
        <dbReference type="Pfam" id="PF02319"/>
    </source>
</evidence>
<protein>
    <recommendedName>
        <fullName evidence="3">E2F/DP family winged-helix DNA-binding domain-containing protein</fullName>
    </recommendedName>
</protein>
<gene>
    <name evidence="4" type="ORF">ERUC_LOCUS30624</name>
</gene>
<dbReference type="InterPro" id="IPR003316">
    <property type="entry name" value="E2F_WHTH_DNA-bd_dom"/>
</dbReference>
<comment type="similarity">
    <text evidence="2">Belongs to the E2F/DP family.</text>
</comment>
<comment type="caution">
    <text evidence="4">The sequence shown here is derived from an EMBL/GenBank/DDBJ whole genome shotgun (WGS) entry which is preliminary data.</text>
</comment>
<keyword evidence="2" id="KW-0805">Transcription regulation</keyword>
<dbReference type="EMBL" id="CAKOAT010399266">
    <property type="protein sequence ID" value="CAH8366579.1"/>
    <property type="molecule type" value="Genomic_DNA"/>
</dbReference>
<evidence type="ECO:0000256" key="1">
    <source>
        <dbReference type="ARBA" id="ARBA00023306"/>
    </source>
</evidence>
<keyword evidence="5" id="KW-1185">Reference proteome</keyword>
<keyword evidence="2" id="KW-0539">Nucleus</keyword>
<name>A0ABC8L1J4_ERUVS</name>
<evidence type="ECO:0000313" key="5">
    <source>
        <dbReference type="Proteomes" id="UP001642260"/>
    </source>
</evidence>
<keyword evidence="2" id="KW-0238">DNA-binding</keyword>
<comment type="subcellular location">
    <subcellularLocation>
        <location evidence="2">Nucleus</location>
    </subcellularLocation>
</comment>
<dbReference type="Proteomes" id="UP001642260">
    <property type="component" value="Unassembled WGS sequence"/>
</dbReference>
<evidence type="ECO:0000313" key="4">
    <source>
        <dbReference type="EMBL" id="CAH8366579.1"/>
    </source>
</evidence>
<sequence>MWGRQALVPIKTQIAFPVNGGAQRNRKRKCLLLSLLIQVGETTDTSKPGSLPQFQCKVDSVMYHVIGGLGSSVPLTRLQNYRLEMPTPIVRTTKKLRRLYDIPNVLSSVNLIEKDTMGKPTFTPSSDLDASRKEFLELISQASVSREAEPMKMLPRGG</sequence>
<dbReference type="InterPro" id="IPR036388">
    <property type="entry name" value="WH-like_DNA-bd_sf"/>
</dbReference>
<organism evidence="4 5">
    <name type="scientific">Eruca vesicaria subsp. sativa</name>
    <name type="common">Garden rocket</name>
    <name type="synonym">Eruca sativa</name>
    <dbReference type="NCBI Taxonomy" id="29727"/>
    <lineage>
        <taxon>Eukaryota</taxon>
        <taxon>Viridiplantae</taxon>
        <taxon>Streptophyta</taxon>
        <taxon>Embryophyta</taxon>
        <taxon>Tracheophyta</taxon>
        <taxon>Spermatophyta</taxon>
        <taxon>Magnoliopsida</taxon>
        <taxon>eudicotyledons</taxon>
        <taxon>Gunneridae</taxon>
        <taxon>Pentapetalae</taxon>
        <taxon>rosids</taxon>
        <taxon>malvids</taxon>
        <taxon>Brassicales</taxon>
        <taxon>Brassicaceae</taxon>
        <taxon>Brassiceae</taxon>
        <taxon>Eruca</taxon>
    </lineage>
</organism>
<dbReference type="AlphaFoldDB" id="A0ABC8L1J4"/>
<keyword evidence="2" id="KW-0804">Transcription</keyword>
<dbReference type="Pfam" id="PF02319">
    <property type="entry name" value="WHD_E2F_TDP"/>
    <property type="match status" value="1"/>
</dbReference>
<accession>A0ABC8L1J4</accession>
<dbReference type="GO" id="GO:0003677">
    <property type="term" value="F:DNA binding"/>
    <property type="evidence" value="ECO:0007669"/>
    <property type="project" value="UniProtKB-KW"/>
</dbReference>
<dbReference type="SUPFAM" id="SSF46785">
    <property type="entry name" value="Winged helix' DNA-binding domain"/>
    <property type="match status" value="1"/>
</dbReference>
<dbReference type="Gene3D" id="1.10.10.10">
    <property type="entry name" value="Winged helix-like DNA-binding domain superfamily/Winged helix DNA-binding domain"/>
    <property type="match status" value="1"/>
</dbReference>